<dbReference type="Proteomes" id="UP000652761">
    <property type="component" value="Unassembled WGS sequence"/>
</dbReference>
<dbReference type="EMBL" id="NMUH01012089">
    <property type="protein sequence ID" value="MQM22069.1"/>
    <property type="molecule type" value="Genomic_DNA"/>
</dbReference>
<keyword evidence="3" id="KW-1185">Reference proteome</keyword>
<evidence type="ECO:0000256" key="1">
    <source>
        <dbReference type="SAM" id="MobiDB-lite"/>
    </source>
</evidence>
<comment type="caution">
    <text evidence="2">The sequence shown here is derived from an EMBL/GenBank/DDBJ whole genome shotgun (WGS) entry which is preliminary data.</text>
</comment>
<reference evidence="2" key="1">
    <citation type="submission" date="2017-07" db="EMBL/GenBank/DDBJ databases">
        <title>Taro Niue Genome Assembly and Annotation.</title>
        <authorList>
            <person name="Atibalentja N."/>
            <person name="Keating K."/>
            <person name="Fields C.J."/>
        </authorList>
    </citation>
    <scope>NUCLEOTIDE SEQUENCE</scope>
    <source>
        <strain evidence="2">Niue_2</strain>
        <tissue evidence="2">Leaf</tissue>
    </source>
</reference>
<evidence type="ECO:0000313" key="3">
    <source>
        <dbReference type="Proteomes" id="UP000652761"/>
    </source>
</evidence>
<feature type="compositionally biased region" description="Basic and acidic residues" evidence="1">
    <location>
        <begin position="43"/>
        <end position="57"/>
    </location>
</feature>
<organism evidence="2 3">
    <name type="scientific">Colocasia esculenta</name>
    <name type="common">Wild taro</name>
    <name type="synonym">Arum esculentum</name>
    <dbReference type="NCBI Taxonomy" id="4460"/>
    <lineage>
        <taxon>Eukaryota</taxon>
        <taxon>Viridiplantae</taxon>
        <taxon>Streptophyta</taxon>
        <taxon>Embryophyta</taxon>
        <taxon>Tracheophyta</taxon>
        <taxon>Spermatophyta</taxon>
        <taxon>Magnoliopsida</taxon>
        <taxon>Liliopsida</taxon>
        <taxon>Araceae</taxon>
        <taxon>Aroideae</taxon>
        <taxon>Colocasieae</taxon>
        <taxon>Colocasia</taxon>
    </lineage>
</organism>
<sequence>MLKVNAEFFQEDLIENVELTANIGEDESEAPICLSKGNEVEEVDPHEIKGSSRRRTDIECEGFDEEEEYTSDECEDDDEDEAELDISYGAWSTIGLQFWEEEEPWEGFVCGISFWFFLYAFSFSSRFGFWSFLYASSSSNRLGSVHTFSSYSSRTECFRIANFFGRCIYGLSSTLKFTLS</sequence>
<protein>
    <submittedName>
        <fullName evidence="2">Uncharacterized protein</fullName>
    </submittedName>
</protein>
<proteinExistence type="predicted"/>
<evidence type="ECO:0000313" key="2">
    <source>
        <dbReference type="EMBL" id="MQM22069.1"/>
    </source>
</evidence>
<name>A0A843XQM1_COLES</name>
<dbReference type="AlphaFoldDB" id="A0A843XQM1"/>
<feature type="non-terminal residue" evidence="2">
    <location>
        <position position="1"/>
    </location>
</feature>
<gene>
    <name evidence="2" type="ORF">Taro_055117</name>
</gene>
<feature type="region of interest" description="Disordered" evidence="1">
    <location>
        <begin position="34"/>
        <end position="57"/>
    </location>
</feature>
<accession>A0A843XQM1</accession>